<sequence>MNKIKVIGYILGGIGGYIFSHYVISPYFFGSNADKVQEQITIALDEELNHLRRKLPLRIDKYSTLIAIDRRELSVAYTYELNAAQIQNSPLMNYSTQRHKENLCASVAHTFEHNIHYDFIYKDTNNQILQTIPIDKELCRI</sequence>
<evidence type="ECO:0000256" key="1">
    <source>
        <dbReference type="SAM" id="Phobius"/>
    </source>
</evidence>
<proteinExistence type="predicted"/>
<gene>
    <name evidence="2" type="ORF">D7V64_12615</name>
</gene>
<keyword evidence="1" id="KW-0812">Transmembrane</keyword>
<organism evidence="2 3">
    <name type="scientific">Acinetobacter cumulans</name>
    <dbReference type="NCBI Taxonomy" id="2136182"/>
    <lineage>
        <taxon>Bacteria</taxon>
        <taxon>Pseudomonadati</taxon>
        <taxon>Pseudomonadota</taxon>
        <taxon>Gammaproteobacteria</taxon>
        <taxon>Moraxellales</taxon>
        <taxon>Moraxellaceae</taxon>
        <taxon>Acinetobacter</taxon>
    </lineage>
</organism>
<dbReference type="EMBL" id="RAXZ01000019">
    <property type="protein sequence ID" value="RKG50525.1"/>
    <property type="molecule type" value="Genomic_DNA"/>
</dbReference>
<comment type="caution">
    <text evidence="2">The sequence shown here is derived from an EMBL/GenBank/DDBJ whole genome shotgun (WGS) entry which is preliminary data.</text>
</comment>
<dbReference type="RefSeq" id="WP_120367911.1">
    <property type="nucleotide sequence ID" value="NZ_RAXZ01000019.1"/>
</dbReference>
<dbReference type="Gene3D" id="3.30.300.250">
    <property type="match status" value="1"/>
</dbReference>
<evidence type="ECO:0000313" key="2">
    <source>
        <dbReference type="EMBL" id="RKG50525.1"/>
    </source>
</evidence>
<feature type="transmembrane region" description="Helical" evidence="1">
    <location>
        <begin position="6"/>
        <end position="29"/>
    </location>
</feature>
<reference evidence="2 3" key="1">
    <citation type="submission" date="2018-09" db="EMBL/GenBank/DDBJ databases">
        <title>The draft genome of Acinetobacter spp. strains.</title>
        <authorList>
            <person name="Qin J."/>
            <person name="Feng Y."/>
            <person name="Zong Z."/>
        </authorList>
    </citation>
    <scope>NUCLEOTIDE SEQUENCE [LARGE SCALE GENOMIC DNA]</scope>
    <source>
        <strain evidence="2 3">WCHAc060002</strain>
    </source>
</reference>
<dbReference type="AlphaFoldDB" id="A0A3A8FU95"/>
<evidence type="ECO:0000313" key="3">
    <source>
        <dbReference type="Proteomes" id="UP000281084"/>
    </source>
</evidence>
<keyword evidence="1" id="KW-0472">Membrane</keyword>
<keyword evidence="1" id="KW-1133">Transmembrane helix</keyword>
<accession>A0A3A8FU95</accession>
<protein>
    <submittedName>
        <fullName evidence="2">Uncharacterized protein</fullName>
    </submittedName>
</protein>
<name>A0A3A8FU95_9GAMM</name>
<dbReference type="Proteomes" id="UP000281084">
    <property type="component" value="Unassembled WGS sequence"/>
</dbReference>